<comment type="caution">
    <text evidence="1">The sequence shown here is derived from an EMBL/GenBank/DDBJ whole genome shotgun (WGS) entry which is preliminary data.</text>
</comment>
<name>A0A4Y2JF05_ARAVE</name>
<dbReference type="Proteomes" id="UP000499080">
    <property type="component" value="Unassembled WGS sequence"/>
</dbReference>
<evidence type="ECO:0000313" key="1">
    <source>
        <dbReference type="EMBL" id="GBM87852.1"/>
    </source>
</evidence>
<dbReference type="AlphaFoldDB" id="A0A4Y2JF05"/>
<gene>
    <name evidence="1" type="ORF">AVEN_116846-2_1</name>
</gene>
<keyword evidence="2" id="KW-1185">Reference proteome</keyword>
<proteinExistence type="predicted"/>
<sequence>TVMNGLEPFQSIHRIASSGLEIEMSRPGSIEDLACARYHAIEVLQLFAGVKWKLEEKCRLRCHSRDLTKEKKPKLR</sequence>
<protein>
    <submittedName>
        <fullName evidence="1">Uncharacterized protein</fullName>
    </submittedName>
</protein>
<feature type="non-terminal residue" evidence="1">
    <location>
        <position position="1"/>
    </location>
</feature>
<reference evidence="1 2" key="1">
    <citation type="journal article" date="2019" name="Sci. Rep.">
        <title>Orb-weaving spider Araneus ventricosus genome elucidates the spidroin gene catalogue.</title>
        <authorList>
            <person name="Kono N."/>
            <person name="Nakamura H."/>
            <person name="Ohtoshi R."/>
            <person name="Moran D.A.P."/>
            <person name="Shinohara A."/>
            <person name="Yoshida Y."/>
            <person name="Fujiwara M."/>
            <person name="Mori M."/>
            <person name="Tomita M."/>
            <person name="Arakawa K."/>
        </authorList>
    </citation>
    <scope>NUCLEOTIDE SEQUENCE [LARGE SCALE GENOMIC DNA]</scope>
</reference>
<accession>A0A4Y2JF05</accession>
<organism evidence="1 2">
    <name type="scientific">Araneus ventricosus</name>
    <name type="common">Orbweaver spider</name>
    <name type="synonym">Epeira ventricosa</name>
    <dbReference type="NCBI Taxonomy" id="182803"/>
    <lineage>
        <taxon>Eukaryota</taxon>
        <taxon>Metazoa</taxon>
        <taxon>Ecdysozoa</taxon>
        <taxon>Arthropoda</taxon>
        <taxon>Chelicerata</taxon>
        <taxon>Arachnida</taxon>
        <taxon>Araneae</taxon>
        <taxon>Araneomorphae</taxon>
        <taxon>Entelegynae</taxon>
        <taxon>Araneoidea</taxon>
        <taxon>Araneidae</taxon>
        <taxon>Araneus</taxon>
    </lineage>
</organism>
<evidence type="ECO:0000313" key="2">
    <source>
        <dbReference type="Proteomes" id="UP000499080"/>
    </source>
</evidence>
<dbReference type="EMBL" id="BGPR01003415">
    <property type="protein sequence ID" value="GBM87852.1"/>
    <property type="molecule type" value="Genomic_DNA"/>
</dbReference>